<evidence type="ECO:0000256" key="3">
    <source>
        <dbReference type="ARBA" id="ARBA00022692"/>
    </source>
</evidence>
<feature type="transmembrane region" description="Helical" evidence="7">
    <location>
        <begin position="94"/>
        <end position="119"/>
    </location>
</feature>
<feature type="transmembrane region" description="Helical" evidence="7">
    <location>
        <begin position="325"/>
        <end position="347"/>
    </location>
</feature>
<proteinExistence type="inferred from homology"/>
<feature type="compositionally biased region" description="Acidic residues" evidence="6">
    <location>
        <begin position="175"/>
        <end position="185"/>
    </location>
</feature>
<evidence type="ECO:0000256" key="5">
    <source>
        <dbReference type="ARBA" id="ARBA00023136"/>
    </source>
</evidence>
<feature type="transmembrane region" description="Helical" evidence="7">
    <location>
        <begin position="24"/>
        <end position="46"/>
    </location>
</feature>
<feature type="region of interest" description="Disordered" evidence="6">
    <location>
        <begin position="216"/>
        <end position="237"/>
    </location>
</feature>
<dbReference type="GO" id="GO:0005385">
    <property type="term" value="F:zinc ion transmembrane transporter activity"/>
    <property type="evidence" value="ECO:0007669"/>
    <property type="project" value="TreeGrafter"/>
</dbReference>
<evidence type="ECO:0000256" key="2">
    <source>
        <dbReference type="ARBA" id="ARBA00006939"/>
    </source>
</evidence>
<keyword evidence="5 7" id="KW-0472">Membrane</keyword>
<evidence type="ECO:0000256" key="7">
    <source>
        <dbReference type="SAM" id="Phobius"/>
    </source>
</evidence>
<comment type="caution">
    <text evidence="8">The sequence shown here is derived from an EMBL/GenBank/DDBJ whole genome shotgun (WGS) entry which is preliminary data.</text>
</comment>
<dbReference type="Proteomes" id="UP000215902">
    <property type="component" value="Unassembled WGS sequence"/>
</dbReference>
<name>A0A267FAD1_9PLAT</name>
<dbReference type="GO" id="GO:0005886">
    <property type="term" value="C:plasma membrane"/>
    <property type="evidence" value="ECO:0007669"/>
    <property type="project" value="TreeGrafter"/>
</dbReference>
<keyword evidence="3 7" id="KW-0812">Transmembrane</keyword>
<dbReference type="OrthoDB" id="200954at2759"/>
<feature type="transmembrane region" description="Helical" evidence="7">
    <location>
        <begin position="58"/>
        <end position="82"/>
    </location>
</feature>
<dbReference type="GO" id="GO:0140410">
    <property type="term" value="F:monoatomic cation:bicarbonate symporter activity"/>
    <property type="evidence" value="ECO:0007669"/>
    <property type="project" value="TreeGrafter"/>
</dbReference>
<comment type="similarity">
    <text evidence="2">Belongs to the ZIP transporter (TC 2.A.5) family.</text>
</comment>
<dbReference type="GO" id="GO:0071578">
    <property type="term" value="P:zinc ion import across plasma membrane"/>
    <property type="evidence" value="ECO:0007669"/>
    <property type="project" value="TreeGrafter"/>
</dbReference>
<dbReference type="EMBL" id="NIVC01001272">
    <property type="protein sequence ID" value="PAA70019.1"/>
    <property type="molecule type" value="Genomic_DNA"/>
</dbReference>
<feature type="compositionally biased region" description="Polar residues" evidence="6">
    <location>
        <begin position="224"/>
        <end position="233"/>
    </location>
</feature>
<accession>A0A267FAD1</accession>
<dbReference type="STRING" id="282301.A0A267FAD1"/>
<comment type="subcellular location">
    <subcellularLocation>
        <location evidence="1">Membrane</location>
        <topology evidence="1">Multi-pass membrane protein</topology>
    </subcellularLocation>
</comment>
<dbReference type="PANTHER" id="PTHR12191">
    <property type="entry name" value="SOLUTE CARRIER FAMILY 39"/>
    <property type="match status" value="1"/>
</dbReference>
<evidence type="ECO:0000313" key="8">
    <source>
        <dbReference type="EMBL" id="PAA70019.1"/>
    </source>
</evidence>
<dbReference type="GO" id="GO:0030003">
    <property type="term" value="P:intracellular monoatomic cation homeostasis"/>
    <property type="evidence" value="ECO:0007669"/>
    <property type="project" value="TreeGrafter"/>
</dbReference>
<evidence type="ECO:0000256" key="1">
    <source>
        <dbReference type="ARBA" id="ARBA00004141"/>
    </source>
</evidence>
<feature type="compositionally biased region" description="Basic and acidic residues" evidence="6">
    <location>
        <begin position="130"/>
        <end position="145"/>
    </location>
</feature>
<dbReference type="AlphaFoldDB" id="A0A267FAD1"/>
<evidence type="ECO:0000256" key="4">
    <source>
        <dbReference type="ARBA" id="ARBA00022989"/>
    </source>
</evidence>
<dbReference type="InterPro" id="IPR050799">
    <property type="entry name" value="ZIP_Transporter"/>
</dbReference>
<feature type="transmembrane region" description="Helical" evidence="7">
    <location>
        <begin position="353"/>
        <end position="374"/>
    </location>
</feature>
<feature type="transmembrane region" description="Helical" evidence="7">
    <location>
        <begin position="386"/>
        <end position="409"/>
    </location>
</feature>
<sequence>MSNDSALNSTVATTDAGNVWRNPYLLGFIAVTVITVLPTLISKMFACRQAHLFNYWSLFLVEMAVGSLTTEAIVHLLPALILPDKSMKPGVPDYFPYLATVTAGVCVLHALDTASAVFFGRRQSTSHAMEWRERTAEADATDKHNHSSNWRVNRNNQRQSIQQQQQQDEDKANEEQEVDEDDWTGDDERNKFYCREDSLSRESSIRANGSVIADPVEPQKKCCGSSSVDSQQHLQHRRGSAEITIREALRNPRKCFEPGPYRLCSIVSAGSVLHSFAGGIAIGAAFVKQWDYGLHLSVSVGMHELAHKVADFSVLTTSGFNIKAVLLLNFCYYLSSMLGLAISVPLSLKSDEVRAWITTIATAVFVYIALVTMSSMVRKNYHAKNILAFFIGNLGMTVGYLLMMLASLLEFYV</sequence>
<dbReference type="PANTHER" id="PTHR12191:SF21">
    <property type="entry name" value="ZINC TRANSPORTER ZIP4"/>
    <property type="match status" value="1"/>
</dbReference>
<protein>
    <submittedName>
        <fullName evidence="8">Uncharacterized protein</fullName>
    </submittedName>
</protein>
<feature type="region of interest" description="Disordered" evidence="6">
    <location>
        <begin position="130"/>
        <end position="188"/>
    </location>
</feature>
<dbReference type="InterPro" id="IPR003689">
    <property type="entry name" value="ZIP"/>
</dbReference>
<evidence type="ECO:0000256" key="6">
    <source>
        <dbReference type="SAM" id="MobiDB-lite"/>
    </source>
</evidence>
<dbReference type="Pfam" id="PF02535">
    <property type="entry name" value="Zip"/>
    <property type="match status" value="1"/>
</dbReference>
<keyword evidence="9" id="KW-1185">Reference proteome</keyword>
<organism evidence="8 9">
    <name type="scientific">Macrostomum lignano</name>
    <dbReference type="NCBI Taxonomy" id="282301"/>
    <lineage>
        <taxon>Eukaryota</taxon>
        <taxon>Metazoa</taxon>
        <taxon>Spiralia</taxon>
        <taxon>Lophotrochozoa</taxon>
        <taxon>Platyhelminthes</taxon>
        <taxon>Rhabditophora</taxon>
        <taxon>Macrostomorpha</taxon>
        <taxon>Macrostomida</taxon>
        <taxon>Macrostomidae</taxon>
        <taxon>Macrostomum</taxon>
    </lineage>
</organism>
<keyword evidence="4 7" id="KW-1133">Transmembrane helix</keyword>
<feature type="compositionally biased region" description="Low complexity" evidence="6">
    <location>
        <begin position="153"/>
        <end position="166"/>
    </location>
</feature>
<reference evidence="8 9" key="1">
    <citation type="submission" date="2017-06" db="EMBL/GenBank/DDBJ databases">
        <title>A platform for efficient transgenesis in Macrostomum lignano, a flatworm model organism for stem cell research.</title>
        <authorList>
            <person name="Berezikov E."/>
        </authorList>
    </citation>
    <scope>NUCLEOTIDE SEQUENCE [LARGE SCALE GENOMIC DNA]</scope>
    <source>
        <strain evidence="8">DV1</strain>
        <tissue evidence="8">Whole organism</tissue>
    </source>
</reference>
<gene>
    <name evidence="8" type="ORF">BOX15_Mlig006290g2</name>
</gene>
<evidence type="ECO:0000313" key="9">
    <source>
        <dbReference type="Proteomes" id="UP000215902"/>
    </source>
</evidence>